<comment type="subunit">
    <text evidence="7">Homodimer.</text>
</comment>
<evidence type="ECO:0000256" key="1">
    <source>
        <dbReference type="ARBA" id="ARBA00001298"/>
    </source>
</evidence>
<dbReference type="EC" id="5.1.3.13" evidence="3 7"/>
<evidence type="ECO:0000256" key="6">
    <source>
        <dbReference type="PIRSR" id="PIRSR600888-3"/>
    </source>
</evidence>
<feature type="active site" description="Proton donor" evidence="5">
    <location>
        <position position="132"/>
    </location>
</feature>
<feature type="site" description="Participates in a stacking interaction with the thymidine ring of dTDP-4-oxo-6-deoxyglucose" evidence="6">
    <location>
        <position position="138"/>
    </location>
</feature>
<sequence length="182" mass="20963">MKIYSLNIPDVLCFEPEIFSDNRGFFFESYNKKKYDLAFGRKINFVQENQSESSLGTLRGLHYQIPPLAQSKLVSVVEGEVFDVAIDIRKSSPTFGKHVSVVLSEKNKKQLYIPEGFAHGFLTLSKSAIFQYKTNKFYSSDLERGIIWNDPHLNILWPIEKHPILSAKDASNKPFIFSEFFK</sequence>
<dbReference type="GO" id="GO:0008830">
    <property type="term" value="F:dTDP-4-dehydrorhamnose 3,5-epimerase activity"/>
    <property type="evidence" value="ECO:0007669"/>
    <property type="project" value="UniProtKB-UniRule"/>
</dbReference>
<dbReference type="PANTHER" id="PTHR21047">
    <property type="entry name" value="DTDP-6-DEOXY-D-GLUCOSE-3,5 EPIMERASE"/>
    <property type="match status" value="1"/>
</dbReference>
<dbReference type="InterPro" id="IPR000888">
    <property type="entry name" value="RmlC-like"/>
</dbReference>
<comment type="function">
    <text evidence="2 7">Catalyzes the epimerization of the C3' and C5'positions of dTDP-6-deoxy-D-xylo-4-hexulose, forming dTDP-6-deoxy-L-lyxo-4-hexulose.</text>
</comment>
<dbReference type="SUPFAM" id="SSF51182">
    <property type="entry name" value="RmlC-like cupins"/>
    <property type="match status" value="1"/>
</dbReference>
<feature type="active site" description="Proton acceptor" evidence="5">
    <location>
        <position position="62"/>
    </location>
</feature>
<dbReference type="CDD" id="cd00438">
    <property type="entry name" value="cupin_RmlC"/>
    <property type="match status" value="1"/>
</dbReference>
<dbReference type="Pfam" id="PF00908">
    <property type="entry name" value="dTDP_sugar_isom"/>
    <property type="match status" value="1"/>
</dbReference>
<dbReference type="Proteomes" id="UP000312102">
    <property type="component" value="Chromosome"/>
</dbReference>
<gene>
    <name evidence="8" type="primary">rfbC</name>
    <name evidence="8" type="ORF">FIT61_02615</name>
</gene>
<name>A0AAE6FSH5_9PROT</name>
<keyword evidence="7 8" id="KW-0413">Isomerase</keyword>
<evidence type="ECO:0000313" key="8">
    <source>
        <dbReference type="EMBL" id="QDD13354.1"/>
    </source>
</evidence>
<organism evidence="8 9">
    <name type="scientific">Candidatus Methylopumilus rimovensis</name>
    <dbReference type="NCBI Taxonomy" id="2588535"/>
    <lineage>
        <taxon>Bacteria</taxon>
        <taxon>Pseudomonadati</taxon>
        <taxon>Pseudomonadota</taxon>
        <taxon>Betaproteobacteria</taxon>
        <taxon>Nitrosomonadales</taxon>
        <taxon>Methylophilaceae</taxon>
        <taxon>Candidatus Methylopumilus</taxon>
    </lineage>
</organism>
<dbReference type="InterPro" id="IPR014710">
    <property type="entry name" value="RmlC-like_jellyroll"/>
</dbReference>
<dbReference type="NCBIfam" id="TIGR01221">
    <property type="entry name" value="rmlC"/>
    <property type="match status" value="1"/>
</dbReference>
<dbReference type="GO" id="GO:0019305">
    <property type="term" value="P:dTDP-rhamnose biosynthetic process"/>
    <property type="evidence" value="ECO:0007669"/>
    <property type="project" value="UniProtKB-UniRule"/>
</dbReference>
<evidence type="ECO:0000313" key="9">
    <source>
        <dbReference type="Proteomes" id="UP000312102"/>
    </source>
</evidence>
<evidence type="ECO:0000256" key="5">
    <source>
        <dbReference type="PIRSR" id="PIRSR600888-1"/>
    </source>
</evidence>
<dbReference type="EMBL" id="CP040986">
    <property type="protein sequence ID" value="QDD13354.1"/>
    <property type="molecule type" value="Genomic_DNA"/>
</dbReference>
<evidence type="ECO:0000256" key="3">
    <source>
        <dbReference type="ARBA" id="ARBA00012098"/>
    </source>
</evidence>
<protein>
    <recommendedName>
        <fullName evidence="4 7">dTDP-4-dehydrorhamnose 3,5-epimerase</fullName>
        <ecNumber evidence="3 7">5.1.3.13</ecNumber>
    </recommendedName>
    <alternativeName>
        <fullName evidence="7">Thymidine diphospho-4-keto-rhamnose 3,5-epimerase</fullName>
    </alternativeName>
</protein>
<dbReference type="InterPro" id="IPR011051">
    <property type="entry name" value="RmlC_Cupin_sf"/>
</dbReference>
<dbReference type="Gene3D" id="2.60.120.10">
    <property type="entry name" value="Jelly Rolls"/>
    <property type="match status" value="1"/>
</dbReference>
<comment type="pathway">
    <text evidence="7">Carbohydrate biosynthesis; dTDP-L-rhamnose biosynthesis.</text>
</comment>
<reference evidence="8 9" key="1">
    <citation type="journal article" date="2019" name="ISME J.">
        <title>Evolution in action: habitat transition from sediment to the pelagial leads to genome streamlining in Methylophilaceae.</title>
        <authorList>
            <person name="Salcher M."/>
            <person name="Schaefle D."/>
            <person name="Kaspar M."/>
            <person name="Neuenschwander S.M."/>
            <person name="Ghai R."/>
        </authorList>
    </citation>
    <scope>NUCLEOTIDE SEQUENCE [LARGE SCALE GENOMIC DNA]</scope>
    <source>
        <strain evidence="8 9">MMS-RI-1</strain>
    </source>
</reference>
<comment type="catalytic activity">
    <reaction evidence="1 7">
        <text>dTDP-4-dehydro-6-deoxy-alpha-D-glucose = dTDP-4-dehydro-beta-L-rhamnose</text>
        <dbReference type="Rhea" id="RHEA:16969"/>
        <dbReference type="ChEBI" id="CHEBI:57649"/>
        <dbReference type="ChEBI" id="CHEBI:62830"/>
        <dbReference type="EC" id="5.1.3.13"/>
    </reaction>
</comment>
<dbReference type="KEGG" id="mrk:FIT61_02615"/>
<evidence type="ECO:0000256" key="2">
    <source>
        <dbReference type="ARBA" id="ARBA00001997"/>
    </source>
</evidence>
<dbReference type="AlphaFoldDB" id="A0AAE6FSH5"/>
<dbReference type="PANTHER" id="PTHR21047:SF2">
    <property type="entry name" value="THYMIDINE DIPHOSPHO-4-KETO-RHAMNOSE 3,5-EPIMERASE"/>
    <property type="match status" value="1"/>
</dbReference>
<dbReference type="GO" id="GO:0005829">
    <property type="term" value="C:cytosol"/>
    <property type="evidence" value="ECO:0007669"/>
    <property type="project" value="TreeGrafter"/>
</dbReference>
<dbReference type="RefSeq" id="WP_139883044.1">
    <property type="nucleotide sequence ID" value="NZ_CP040986.1"/>
</dbReference>
<evidence type="ECO:0000256" key="4">
    <source>
        <dbReference type="ARBA" id="ARBA00019595"/>
    </source>
</evidence>
<accession>A0AAE6FSH5</accession>
<dbReference type="GO" id="GO:0000271">
    <property type="term" value="P:polysaccharide biosynthetic process"/>
    <property type="evidence" value="ECO:0007669"/>
    <property type="project" value="TreeGrafter"/>
</dbReference>
<proteinExistence type="inferred from homology"/>
<comment type="similarity">
    <text evidence="7">Belongs to the dTDP-4-dehydrorhamnose 3,5-epimerase family.</text>
</comment>
<keyword evidence="9" id="KW-1185">Reference proteome</keyword>
<evidence type="ECO:0000256" key="7">
    <source>
        <dbReference type="RuleBase" id="RU364069"/>
    </source>
</evidence>